<dbReference type="EMBL" id="BAAFGK010000001">
    <property type="protein sequence ID" value="GAB0056042.1"/>
    <property type="molecule type" value="Genomic_DNA"/>
</dbReference>
<protein>
    <recommendedName>
        <fullName evidence="4">Transposase</fullName>
    </recommendedName>
</protein>
<dbReference type="Proteomes" id="UP001628193">
    <property type="component" value="Unassembled WGS sequence"/>
</dbReference>
<evidence type="ECO:0000313" key="2">
    <source>
        <dbReference type="EMBL" id="GAB0056042.1"/>
    </source>
</evidence>
<feature type="compositionally biased region" description="Low complexity" evidence="1">
    <location>
        <begin position="393"/>
        <end position="410"/>
    </location>
</feature>
<evidence type="ECO:0000313" key="3">
    <source>
        <dbReference type="Proteomes" id="UP001628193"/>
    </source>
</evidence>
<reference evidence="2 3" key="1">
    <citation type="submission" date="2024-05" db="EMBL/GenBank/DDBJ databases">
        <authorList>
            <consortium name="Candidatus Magnetaquicoccaceae bacterium FCR-1 genome sequencing consortium"/>
            <person name="Shimoshige H."/>
            <person name="Shimamura S."/>
            <person name="Taoka A."/>
            <person name="Kobayashi H."/>
            <person name="Maekawa T."/>
        </authorList>
    </citation>
    <scope>NUCLEOTIDE SEQUENCE [LARGE SCALE GENOMIC DNA]</scope>
    <source>
        <strain evidence="2 3">FCR-1</strain>
    </source>
</reference>
<accession>A0ABQ0C5A1</accession>
<feature type="region of interest" description="Disordered" evidence="1">
    <location>
        <begin position="364"/>
        <end position="427"/>
    </location>
</feature>
<organism evidence="2 3">
    <name type="scientific">Candidatus Magnetaquiglobus chichijimensis</name>
    <dbReference type="NCBI Taxonomy" id="3141448"/>
    <lineage>
        <taxon>Bacteria</taxon>
        <taxon>Pseudomonadati</taxon>
        <taxon>Pseudomonadota</taxon>
        <taxon>Magnetococcia</taxon>
        <taxon>Magnetococcales</taxon>
        <taxon>Candidatus Magnetaquicoccaceae</taxon>
        <taxon>Candidatus Magnetaquiglobus</taxon>
    </lineage>
</organism>
<gene>
    <name evidence="2" type="ORF">SIID45300_00341</name>
</gene>
<reference evidence="2 3" key="2">
    <citation type="submission" date="2024-09" db="EMBL/GenBank/DDBJ databases">
        <title>Draft genome sequence of Candidatus Magnetaquicoccaceae bacterium FCR-1.</title>
        <authorList>
            <person name="Shimoshige H."/>
            <person name="Shimamura S."/>
            <person name="Taoka A."/>
            <person name="Kobayashi H."/>
            <person name="Maekawa T."/>
        </authorList>
    </citation>
    <scope>NUCLEOTIDE SEQUENCE [LARGE SCALE GENOMIC DNA]</scope>
    <source>
        <strain evidence="2 3">FCR-1</strain>
    </source>
</reference>
<evidence type="ECO:0008006" key="4">
    <source>
        <dbReference type="Google" id="ProtNLM"/>
    </source>
</evidence>
<name>A0ABQ0C5A1_9PROT</name>
<keyword evidence="3" id="KW-1185">Reference proteome</keyword>
<evidence type="ECO:0000256" key="1">
    <source>
        <dbReference type="SAM" id="MobiDB-lite"/>
    </source>
</evidence>
<proteinExistence type="predicted"/>
<sequence>MAILVSLSVLKEMFDLTDEALMGSFRFDTLEKTGVSLRTLELFRARVLKSEAVGETFDEVTKGIIDSLGLETGQQRHDSPHFHSNMANLTRLGLFTRTLEHFLGALSQLFPERCEALPEEIRKRYGERIGRFADAKSSEGRRRLETAAADLWFLVGRFREEAAVAALPEFALLERLLSEQCRIEGEAAILKEGKEIASDSLQSPFDPEASYDGHKGVGYQAQLSETCGADNPVQVITRIEVEPAHKSDQHALIPALDDLVEREIAPEKMFADTAYNSGDNLLAAAQQGVDLVAPTPGKGDPDGIVLGAFRVGPEASIGWWPVPKGRRPCGVGSARTDEPAICSSIRRVVRLVLWRRIARRDGRADDFGSIPATSPRPSAGRGRRANRSRRRMPSAPGSNRSTRNSRRPTGWGKSGRGVCCGSHLRRQ</sequence>
<comment type="caution">
    <text evidence="2">The sequence shown here is derived from an EMBL/GenBank/DDBJ whole genome shotgun (WGS) entry which is preliminary data.</text>
</comment>
<feature type="compositionally biased region" description="Basic residues" evidence="1">
    <location>
        <begin position="381"/>
        <end position="392"/>
    </location>
</feature>